<evidence type="ECO:0000313" key="1">
    <source>
        <dbReference type="EMBL" id="KAJ8383350.1"/>
    </source>
</evidence>
<dbReference type="Proteomes" id="UP001221898">
    <property type="component" value="Unassembled WGS sequence"/>
</dbReference>
<evidence type="ECO:0000313" key="2">
    <source>
        <dbReference type="Proteomes" id="UP001221898"/>
    </source>
</evidence>
<dbReference type="Gene3D" id="3.40.50.410">
    <property type="entry name" value="von Willebrand factor, type A domain"/>
    <property type="match status" value="1"/>
</dbReference>
<name>A0AAD7RG04_9TELE</name>
<protein>
    <recommendedName>
        <fullName evidence="3">VWFA domain-containing protein</fullName>
    </recommendedName>
</protein>
<sequence>MDTFEAYVNELKASGLTPLYDALNLGLSELQNVKKQFPGCTLRMLCLTDGHDQGSRSDPVEVAVKLINANIVVDSVLLGEQVNTVLHGISNTTEKTSTLPAGGSSSQRELLVMDFDLDGECVD</sequence>
<gene>
    <name evidence="1" type="ORF">AAFF_G00222100</name>
</gene>
<dbReference type="EMBL" id="JAINUG010000296">
    <property type="protein sequence ID" value="KAJ8383350.1"/>
    <property type="molecule type" value="Genomic_DNA"/>
</dbReference>
<keyword evidence="2" id="KW-1185">Reference proteome</keyword>
<dbReference type="AlphaFoldDB" id="A0AAD7RG04"/>
<accession>A0AAD7RG04</accession>
<dbReference type="SUPFAM" id="SSF53300">
    <property type="entry name" value="vWA-like"/>
    <property type="match status" value="1"/>
</dbReference>
<reference evidence="1" key="1">
    <citation type="journal article" date="2023" name="Science">
        <title>Genome structures resolve the early diversification of teleost fishes.</title>
        <authorList>
            <person name="Parey E."/>
            <person name="Louis A."/>
            <person name="Montfort J."/>
            <person name="Bouchez O."/>
            <person name="Roques C."/>
            <person name="Iampietro C."/>
            <person name="Lluch J."/>
            <person name="Castinel A."/>
            <person name="Donnadieu C."/>
            <person name="Desvignes T."/>
            <person name="Floi Bucao C."/>
            <person name="Jouanno E."/>
            <person name="Wen M."/>
            <person name="Mejri S."/>
            <person name="Dirks R."/>
            <person name="Jansen H."/>
            <person name="Henkel C."/>
            <person name="Chen W.J."/>
            <person name="Zahm M."/>
            <person name="Cabau C."/>
            <person name="Klopp C."/>
            <person name="Thompson A.W."/>
            <person name="Robinson-Rechavi M."/>
            <person name="Braasch I."/>
            <person name="Lecointre G."/>
            <person name="Bobe J."/>
            <person name="Postlethwait J.H."/>
            <person name="Berthelot C."/>
            <person name="Roest Crollius H."/>
            <person name="Guiguen Y."/>
        </authorList>
    </citation>
    <scope>NUCLEOTIDE SEQUENCE</scope>
    <source>
        <strain evidence="1">NC1722</strain>
    </source>
</reference>
<proteinExistence type="predicted"/>
<dbReference type="InterPro" id="IPR036465">
    <property type="entry name" value="vWFA_dom_sf"/>
</dbReference>
<organism evidence="1 2">
    <name type="scientific">Aldrovandia affinis</name>
    <dbReference type="NCBI Taxonomy" id="143900"/>
    <lineage>
        <taxon>Eukaryota</taxon>
        <taxon>Metazoa</taxon>
        <taxon>Chordata</taxon>
        <taxon>Craniata</taxon>
        <taxon>Vertebrata</taxon>
        <taxon>Euteleostomi</taxon>
        <taxon>Actinopterygii</taxon>
        <taxon>Neopterygii</taxon>
        <taxon>Teleostei</taxon>
        <taxon>Notacanthiformes</taxon>
        <taxon>Halosauridae</taxon>
        <taxon>Aldrovandia</taxon>
    </lineage>
</organism>
<evidence type="ECO:0008006" key="3">
    <source>
        <dbReference type="Google" id="ProtNLM"/>
    </source>
</evidence>
<comment type="caution">
    <text evidence="1">The sequence shown here is derived from an EMBL/GenBank/DDBJ whole genome shotgun (WGS) entry which is preliminary data.</text>
</comment>